<sequence>MASSRNHQGAHGIGQAEEQLNAQAQAAQEIQGTNEVDQSVLAAANQSDSELDEIFERESE</sequence>
<organism evidence="2 3">
    <name type="scientific">Paenibacillus cremeus</name>
    <dbReference type="NCBI Taxonomy" id="2163881"/>
    <lineage>
        <taxon>Bacteria</taxon>
        <taxon>Bacillati</taxon>
        <taxon>Bacillota</taxon>
        <taxon>Bacilli</taxon>
        <taxon>Bacillales</taxon>
        <taxon>Paenibacillaceae</taxon>
        <taxon>Paenibacillus</taxon>
    </lineage>
</organism>
<accession>A0A559KDR0</accession>
<protein>
    <recommendedName>
        <fullName evidence="4">DUF4025 domain-containing protein</fullName>
    </recommendedName>
</protein>
<evidence type="ECO:0000313" key="2">
    <source>
        <dbReference type="EMBL" id="TVY10267.1"/>
    </source>
</evidence>
<dbReference type="EMBL" id="VNJI01000009">
    <property type="protein sequence ID" value="TVY10267.1"/>
    <property type="molecule type" value="Genomic_DNA"/>
</dbReference>
<dbReference type="OrthoDB" id="2629013at2"/>
<dbReference type="Proteomes" id="UP000317036">
    <property type="component" value="Unassembled WGS sequence"/>
</dbReference>
<evidence type="ECO:0000256" key="1">
    <source>
        <dbReference type="SAM" id="MobiDB-lite"/>
    </source>
</evidence>
<feature type="compositionally biased region" description="Low complexity" evidence="1">
    <location>
        <begin position="15"/>
        <end position="29"/>
    </location>
</feature>
<dbReference type="RefSeq" id="WP_144845834.1">
    <property type="nucleotide sequence ID" value="NZ_VNJI01000009.1"/>
</dbReference>
<reference evidence="2 3" key="1">
    <citation type="submission" date="2019-07" db="EMBL/GenBank/DDBJ databases">
        <authorList>
            <person name="Kim J."/>
        </authorList>
    </citation>
    <scope>NUCLEOTIDE SEQUENCE [LARGE SCALE GENOMIC DNA]</scope>
    <source>
        <strain evidence="2 3">JC52</strain>
    </source>
</reference>
<evidence type="ECO:0008006" key="4">
    <source>
        <dbReference type="Google" id="ProtNLM"/>
    </source>
</evidence>
<dbReference type="AlphaFoldDB" id="A0A559KDR0"/>
<feature type="region of interest" description="Disordered" evidence="1">
    <location>
        <begin position="1"/>
        <end position="60"/>
    </location>
</feature>
<evidence type="ECO:0000313" key="3">
    <source>
        <dbReference type="Proteomes" id="UP000317036"/>
    </source>
</evidence>
<gene>
    <name evidence="2" type="ORF">FPZ49_09395</name>
</gene>
<keyword evidence="3" id="KW-1185">Reference proteome</keyword>
<proteinExistence type="predicted"/>
<name>A0A559KDR0_9BACL</name>
<comment type="caution">
    <text evidence="2">The sequence shown here is derived from an EMBL/GenBank/DDBJ whole genome shotgun (WGS) entry which is preliminary data.</text>
</comment>